<dbReference type="InterPro" id="IPR042099">
    <property type="entry name" value="ANL_N_sf"/>
</dbReference>
<dbReference type="Pfam" id="PF13193">
    <property type="entry name" value="AMP-binding_C"/>
    <property type="match status" value="1"/>
</dbReference>
<feature type="domain" description="AMP-binding enzyme C-terminal" evidence="3">
    <location>
        <begin position="464"/>
        <end position="539"/>
    </location>
</feature>
<dbReference type="EMBL" id="CAFABE010000014">
    <property type="protein sequence ID" value="CAB4822013.1"/>
    <property type="molecule type" value="Genomic_DNA"/>
</dbReference>
<dbReference type="PANTHER" id="PTHR43767:SF10">
    <property type="entry name" value="SURFACTIN SYNTHASE SUBUNIT 1"/>
    <property type="match status" value="1"/>
</dbReference>
<protein>
    <submittedName>
        <fullName evidence="4">Unannotated protein</fullName>
    </submittedName>
</protein>
<feature type="domain" description="AMP-dependent synthetase/ligase" evidence="2">
    <location>
        <begin position="16"/>
        <end position="409"/>
    </location>
</feature>
<evidence type="ECO:0000259" key="3">
    <source>
        <dbReference type="Pfam" id="PF13193"/>
    </source>
</evidence>
<dbReference type="GO" id="GO:0016877">
    <property type="term" value="F:ligase activity, forming carbon-sulfur bonds"/>
    <property type="evidence" value="ECO:0007669"/>
    <property type="project" value="UniProtKB-ARBA"/>
</dbReference>
<evidence type="ECO:0000313" key="4">
    <source>
        <dbReference type="EMBL" id="CAB4822013.1"/>
    </source>
</evidence>
<dbReference type="Pfam" id="PF00501">
    <property type="entry name" value="AMP-binding"/>
    <property type="match status" value="1"/>
</dbReference>
<evidence type="ECO:0000313" key="5">
    <source>
        <dbReference type="EMBL" id="CAB4866827.1"/>
    </source>
</evidence>
<dbReference type="AlphaFoldDB" id="A0A6J6ZN52"/>
<proteinExistence type="predicted"/>
<dbReference type="InterPro" id="IPR025110">
    <property type="entry name" value="AMP-bd_C"/>
</dbReference>
<feature type="region of interest" description="Disordered" evidence="1">
    <location>
        <begin position="349"/>
        <end position="373"/>
    </location>
</feature>
<dbReference type="PROSITE" id="PS00455">
    <property type="entry name" value="AMP_BINDING"/>
    <property type="match status" value="1"/>
</dbReference>
<dbReference type="PANTHER" id="PTHR43767">
    <property type="entry name" value="LONG-CHAIN-FATTY-ACID--COA LIGASE"/>
    <property type="match status" value="1"/>
</dbReference>
<evidence type="ECO:0000313" key="6">
    <source>
        <dbReference type="EMBL" id="CAB5014517.1"/>
    </source>
</evidence>
<dbReference type="Gene3D" id="3.30.300.30">
    <property type="match status" value="1"/>
</dbReference>
<feature type="compositionally biased region" description="Polar residues" evidence="1">
    <location>
        <begin position="349"/>
        <end position="368"/>
    </location>
</feature>
<dbReference type="InterPro" id="IPR020845">
    <property type="entry name" value="AMP-binding_CS"/>
</dbReference>
<dbReference type="NCBIfam" id="NF005863">
    <property type="entry name" value="PRK07798.1"/>
    <property type="match status" value="1"/>
</dbReference>
<dbReference type="InterPro" id="IPR000873">
    <property type="entry name" value="AMP-dep_synth/lig_dom"/>
</dbReference>
<dbReference type="Gene3D" id="3.40.50.12780">
    <property type="entry name" value="N-terminal domain of ligase-like"/>
    <property type="match status" value="1"/>
</dbReference>
<evidence type="ECO:0000259" key="2">
    <source>
        <dbReference type="Pfam" id="PF00501"/>
    </source>
</evidence>
<dbReference type="InterPro" id="IPR045851">
    <property type="entry name" value="AMP-bd_C_sf"/>
</dbReference>
<dbReference type="InterPro" id="IPR050237">
    <property type="entry name" value="ATP-dep_AMP-bd_enzyme"/>
</dbReference>
<reference evidence="4" key="1">
    <citation type="submission" date="2020-05" db="EMBL/GenBank/DDBJ databases">
        <authorList>
            <person name="Chiriac C."/>
            <person name="Salcher M."/>
            <person name="Ghai R."/>
            <person name="Kavagutti S V."/>
        </authorList>
    </citation>
    <scope>NUCLEOTIDE SEQUENCE</scope>
</reference>
<dbReference type="EMBL" id="CAFBPM010000003">
    <property type="protein sequence ID" value="CAB5014517.1"/>
    <property type="molecule type" value="Genomic_DNA"/>
</dbReference>
<gene>
    <name evidence="4" type="ORF">UFOPK3164_00483</name>
    <name evidence="5" type="ORF">UFOPK3427_00542</name>
    <name evidence="6" type="ORF">UFOPK4112_00515</name>
</gene>
<evidence type="ECO:0000256" key="1">
    <source>
        <dbReference type="SAM" id="MobiDB-lite"/>
    </source>
</evidence>
<dbReference type="SUPFAM" id="SSF56801">
    <property type="entry name" value="Acetyl-CoA synthetase-like"/>
    <property type="match status" value="1"/>
</dbReference>
<sequence>MPDSLTIDQFNLGKVFEAIAETVPDRDFIVIGNKRFTYAETAERSRRLASYLASHGLGTHKERRDLQGHESGQDHVALALYNGSEYLEGMIGSYLARCAPFNVNYRYVGTELQYLLDDARTSAIIFHSSLAPVLKEVLKGLAQSPKVLLQVSDDSGEPLLEGAVDYEEALASSDPNGPEVSPDPDDLYVLYTGGTTGMPKGVLWRQHDIFMAAMGGRKIGTWEIVPSYDALREGALNGMPIKILMLPPLMHGAAQWASFIMVCEGATLVMAANPRTLDPVDVWKTVEREGVNTFTVVGDATVRPLLDELDRGSYDTSSLFVIGNGGAPLTAAVRALIGERLPNVLISDSAGSSETGAQMSTSSASNEAAGSFQPGPGTTVVNEEMNALLEPGHEGNGWLAQGGWVPLGYFGDEAKSLKTFPIIEGQRFSIPGDRARLLADGVIDLLGRDSVTINSGGEKIFAEEVEGAIAGHPSVVDVVVTGRASERWGQEVVAVVQIGPEAEQDADGIVEFASSTIARYKLPKDVIFVETLQRSPSGKADYRWAKSIAEGTTTES</sequence>
<accession>A0A6J6ZN52</accession>
<name>A0A6J6ZN52_9ZZZZ</name>
<dbReference type="EMBL" id="CAFBLT010000001">
    <property type="protein sequence ID" value="CAB4866827.1"/>
    <property type="molecule type" value="Genomic_DNA"/>
</dbReference>
<organism evidence="4">
    <name type="scientific">freshwater metagenome</name>
    <dbReference type="NCBI Taxonomy" id="449393"/>
    <lineage>
        <taxon>unclassified sequences</taxon>
        <taxon>metagenomes</taxon>
        <taxon>ecological metagenomes</taxon>
    </lineage>
</organism>